<feature type="compositionally biased region" description="Polar residues" evidence="1">
    <location>
        <begin position="1023"/>
        <end position="1033"/>
    </location>
</feature>
<feature type="region of interest" description="Disordered" evidence="1">
    <location>
        <begin position="1078"/>
        <end position="1108"/>
    </location>
</feature>
<keyword evidence="2" id="KW-1133">Transmembrane helix</keyword>
<feature type="transmembrane region" description="Helical" evidence="2">
    <location>
        <begin position="12"/>
        <end position="32"/>
    </location>
</feature>
<evidence type="ECO:0000256" key="2">
    <source>
        <dbReference type="SAM" id="Phobius"/>
    </source>
</evidence>
<dbReference type="InterPro" id="IPR054789">
    <property type="entry name" value="P97_adhes_N"/>
</dbReference>
<name>Q49542_MESHO</name>
<dbReference type="AlphaFoldDB" id="Q49542"/>
<feature type="compositionally biased region" description="Low complexity" evidence="1">
    <location>
        <begin position="816"/>
        <end position="837"/>
    </location>
</feature>
<dbReference type="PANTHER" id="PTHR21523:SF47">
    <property type="entry name" value="SALIVARY GLUE PROTEIN SGS-3"/>
    <property type="match status" value="1"/>
</dbReference>
<accession>Q49542</accession>
<feature type="compositionally biased region" description="Low complexity" evidence="1">
    <location>
        <begin position="845"/>
        <end position="889"/>
    </location>
</feature>
<feature type="region of interest" description="Disordered" evidence="1">
    <location>
        <begin position="807"/>
        <end position="899"/>
    </location>
</feature>
<feature type="compositionally biased region" description="Polar residues" evidence="1">
    <location>
        <begin position="980"/>
        <end position="995"/>
    </location>
</feature>
<feature type="region of interest" description="Disordered" evidence="1">
    <location>
        <begin position="976"/>
        <end position="1036"/>
    </location>
</feature>
<feature type="compositionally biased region" description="Polar residues" evidence="1">
    <location>
        <begin position="1096"/>
        <end position="1108"/>
    </location>
</feature>
<dbReference type="EMBL" id="U50901">
    <property type="protein sequence ID" value="AAB47806.1"/>
    <property type="molecule type" value="Genomic_DNA"/>
</dbReference>
<keyword evidence="2" id="KW-0812">Transmembrane</keyword>
<dbReference type="NCBIfam" id="NF045828">
    <property type="entry name" value="P97_adhes_Nterm"/>
    <property type="match status" value="1"/>
</dbReference>
<dbReference type="PANTHER" id="PTHR21523">
    <property type="match status" value="1"/>
</dbReference>
<organism evidence="3">
    <name type="scientific">Mesomycoplasma hyopneumoniae</name>
    <name type="common">Mycoplasma hyopneumoniae</name>
    <dbReference type="NCBI Taxonomy" id="2099"/>
    <lineage>
        <taxon>Bacteria</taxon>
        <taxon>Bacillati</taxon>
        <taxon>Mycoplasmatota</taxon>
        <taxon>Mycoplasmoidales</taxon>
        <taxon>Metamycoplasmataceae</taxon>
        <taxon>Mesomycoplasma</taxon>
    </lineage>
</organism>
<keyword evidence="2" id="KW-0472">Membrane</keyword>
<sequence length="1108" mass="124904">MSKKSKTFKIGLTAGIVGLGVFGLTVGLSSLAKYRSESPRKIANDFAAKVSTLAFSPYAFETDSDYKIVKRWLVDSNNNIRNKEKVIDSFSFFTKNGDQLEKINFQDPEYTKAKITFEILEIIPDDVNQNFKVKFQALQKLHNGDIAKSDIYEQTVAFAKQSNLLVAEFNFSLKKITEKLNQQIENLSTKITNFADEKTSSQKDPSTLRAIDFQYDLNTARNPEDLDIKLANYFPVLKNLINRLNNAPENKLPNNLGNIFEFSFAKDSSTNQYVSIQNQIPSLFLKADLSQSAREILASPDEVQPVINILRLMKKDNSSYFLNFEDFVNNLTLKNMQKEDLNAKGQNLSAYEFLADIKSGFFPGDKRSSHTKAEISNLLNKKENIYDFGKYNGKFNDRLNSPNLEYSLDAASASLDKKDKSIVLIPYRLEIKDKFFADDLYPDTKDNILVKEGILKLTGFKKGSKIDLPNINQQIFKTEYLPFFEKGKEEQAKLDYGNILNPYNTQLAKVEVEALFKGNKNQEIYQALDGNYAYEFGAFKSVLNSWTGKIQHPEKADIQRFTRHLEQVKIGSNSVLNQPQTTKEQVISSLKSNNFFKNGHQVASYFQDLLTKDKLTILETLYDLAKKWGLETNRAQFPKGVFQYTKDIFAEADKLKFLELKKKDPYNQIKEIHQLSFNILARNDVIKSDGFYGVLLLPQSVKTELEGKNEAQIFEALKKYSLIENSAFKTTILDKNLLEGTDFKTFGDFLKAFFLKAAQFNNFAPWAKLDDNLQYSFEAIKKGETTKEGKREEVDKKVKELDNKIKGILPQPPAAKPEAAKPVAAKPETTKPVAAKPEAAKPEAAKPVAAKPEAAKPVAAKPEAAKPVAAKPEAAKPVAAKPEAAKPVATNTGFSLTNKPKEDYFPMAFSYKLEYTDENKLSLKTPEINVFLELVHQSEYEEQEIIKELDKTVLNLQYQFQEVKVTSDQYQKLSHPMMTEGSSNQGKKSEGTPNQGKKAEGAPNQGKKAEGTPNQGKKAEGAPSQQSPTTELTNYLPDLGKKIDEIIKKQGKNWKTEVELIEDNIAGDAKLLYFILRDDSKSGDPKKSSLKVKITVKQSNNNQEPESK</sequence>
<evidence type="ECO:0000256" key="1">
    <source>
        <dbReference type="SAM" id="MobiDB-lite"/>
    </source>
</evidence>
<evidence type="ECO:0000313" key="3">
    <source>
        <dbReference type="EMBL" id="AAB47806.1"/>
    </source>
</evidence>
<reference evidence="3" key="1">
    <citation type="journal article" date="1997" name="J. Bacteriol.">
        <title>Cloning and functional analysis of the P97 swine cilium adhesin gene of Mycoplasma hyopneumoniae.</title>
        <authorList>
            <person name="Hsu T."/>
            <person name="Artiushin S."/>
            <person name="Minion F.C."/>
        </authorList>
    </citation>
    <scope>NUCLEOTIDE SEQUENCE</scope>
    <source>
        <strain evidence="3">232</strain>
    </source>
</reference>
<protein>
    <submittedName>
        <fullName evidence="3">p97</fullName>
    </submittedName>
</protein>
<feature type="compositionally biased region" description="Basic and acidic residues" evidence="1">
    <location>
        <begin position="1078"/>
        <end position="1087"/>
    </location>
</feature>
<dbReference type="PIR" id="T18353">
    <property type="entry name" value="T18353"/>
</dbReference>
<proteinExistence type="predicted"/>